<keyword evidence="1" id="KW-0732">Signal</keyword>
<evidence type="ECO:0000313" key="2">
    <source>
        <dbReference type="EMBL" id="MBW77738.1"/>
    </source>
</evidence>
<sequence length="69" mass="8070">MFRAICRPVSMLILACPGAHSLVTYTTFLRDETSANEAKLRFAIEYTDTIFLLLKERIVFRLYTFSFKK</sequence>
<name>A0A2M4DKR0_ANODA</name>
<evidence type="ECO:0000256" key="1">
    <source>
        <dbReference type="SAM" id="SignalP"/>
    </source>
</evidence>
<accession>A0A2M4DKR0</accession>
<dbReference type="AlphaFoldDB" id="A0A2M4DKR0"/>
<organism evidence="2">
    <name type="scientific">Anopheles darlingi</name>
    <name type="common">Mosquito</name>
    <dbReference type="NCBI Taxonomy" id="43151"/>
    <lineage>
        <taxon>Eukaryota</taxon>
        <taxon>Metazoa</taxon>
        <taxon>Ecdysozoa</taxon>
        <taxon>Arthropoda</taxon>
        <taxon>Hexapoda</taxon>
        <taxon>Insecta</taxon>
        <taxon>Pterygota</taxon>
        <taxon>Neoptera</taxon>
        <taxon>Endopterygota</taxon>
        <taxon>Diptera</taxon>
        <taxon>Nematocera</taxon>
        <taxon>Culicoidea</taxon>
        <taxon>Culicidae</taxon>
        <taxon>Anophelinae</taxon>
        <taxon>Anopheles</taxon>
    </lineage>
</organism>
<feature type="signal peptide" evidence="1">
    <location>
        <begin position="1"/>
        <end position="21"/>
    </location>
</feature>
<protein>
    <submittedName>
        <fullName evidence="2">Putative secreted protein</fullName>
    </submittedName>
</protein>
<reference evidence="2" key="1">
    <citation type="submission" date="2018-01" db="EMBL/GenBank/DDBJ databases">
        <title>An insight into the sialome of Amazonian anophelines.</title>
        <authorList>
            <person name="Ribeiro J.M."/>
            <person name="Scarpassa V."/>
            <person name="Calvo E."/>
        </authorList>
    </citation>
    <scope>NUCLEOTIDE SEQUENCE</scope>
</reference>
<proteinExistence type="predicted"/>
<feature type="chain" id="PRO_5014844118" evidence="1">
    <location>
        <begin position="22"/>
        <end position="69"/>
    </location>
</feature>
<dbReference type="EMBL" id="GGFL01013560">
    <property type="protein sequence ID" value="MBW77738.1"/>
    <property type="molecule type" value="Transcribed_RNA"/>
</dbReference>